<dbReference type="Pfam" id="PF09079">
    <property type="entry name" value="WHD_Cdc6"/>
    <property type="match status" value="1"/>
</dbReference>
<protein>
    <recommendedName>
        <fullName evidence="9">Cdc6 C-terminal domain-containing protein</fullName>
    </recommendedName>
</protein>
<dbReference type="PANTHER" id="PTHR19282">
    <property type="entry name" value="TETRASPANIN"/>
    <property type="match status" value="1"/>
</dbReference>
<dbReference type="InterPro" id="IPR008952">
    <property type="entry name" value="Tetraspanin_EC2_sf"/>
</dbReference>
<reference evidence="11" key="1">
    <citation type="submission" date="2024-04" db="EMBL/GenBank/DDBJ databases">
        <title>Salinicola lusitanus LLJ914,a marine bacterium isolated from the Okinawa Trough.</title>
        <authorList>
            <person name="Li J."/>
        </authorList>
    </citation>
    <scope>NUCLEOTIDE SEQUENCE [LARGE SCALE GENOMIC DNA]</scope>
</reference>
<keyword evidence="5 8" id="KW-0472">Membrane</keyword>
<evidence type="ECO:0000256" key="4">
    <source>
        <dbReference type="ARBA" id="ARBA00022989"/>
    </source>
</evidence>
<evidence type="ECO:0000256" key="2">
    <source>
        <dbReference type="ARBA" id="ARBA00022692"/>
    </source>
</evidence>
<evidence type="ECO:0000313" key="10">
    <source>
        <dbReference type="EMBL" id="KAK7877185.1"/>
    </source>
</evidence>
<evidence type="ECO:0000256" key="3">
    <source>
        <dbReference type="ARBA" id="ARBA00022705"/>
    </source>
</evidence>
<name>A0AAW0MDI9_9GOBI</name>
<dbReference type="Gene3D" id="1.10.1450.10">
    <property type="entry name" value="Tetraspanin"/>
    <property type="match status" value="1"/>
</dbReference>
<dbReference type="InterPro" id="IPR018499">
    <property type="entry name" value="Tetraspanin/Peripherin"/>
</dbReference>
<feature type="region of interest" description="Disordered" evidence="7">
    <location>
        <begin position="167"/>
        <end position="258"/>
    </location>
</feature>
<dbReference type="SUPFAM" id="SSF48652">
    <property type="entry name" value="Tetraspanin"/>
    <property type="match status" value="1"/>
</dbReference>
<dbReference type="Proteomes" id="UP001460270">
    <property type="component" value="Unassembled WGS sequence"/>
</dbReference>
<comment type="subcellular location">
    <subcellularLocation>
        <location evidence="1">Endomembrane system</location>
        <topology evidence="1">Multi-pass membrane protein</topology>
    </subcellularLocation>
</comment>
<sequence length="484" mass="52930">MTSKPERTETTENSCKRSERHQNRHGIWPGLRPGLVCYKEREQLLRESFEPGRLRLCRKTLDLILSSQDLEHTMTELSCCGFTNYTDFQGSKFEEMTQGHFPRAAAGPERPLQPGGGTAQNASVQEQIFLRAVVAEFRRLGLEEATFQQVFVQQVALCRVEGLAPVSVSEGRRSVRTQVRLRPGPGPETEDPDQDQRPATEDPDQDRDSGLNTSEVLRNKDNRTKQDSTSDSSPSPLAPPPPLTCAVTPPLSLAPPPSPLAPPPPLTCLPVVKLQQNHFRLKRIQICSTNPGSKMSCFTFVKVMMFLFNMMIFLGGVTLVAMGIWVSVDGSSFLQILGPFSTHGAQFVNVGFFCIAIGAVLVLLGFLGVCGAHCQSKCLLLLFFSVVMIIFIAEVAAAVVALAYSSFAEGVLRAWATPALQKDFGSDPVVTKIWNTTMTELSCCGFTNYTDFQGSKFEEMTQGHFPRAAAGPRAPLQPGGGTAQ</sequence>
<proteinExistence type="predicted"/>
<feature type="transmembrane region" description="Helical" evidence="8">
    <location>
        <begin position="303"/>
        <end position="326"/>
    </location>
</feature>
<keyword evidence="6" id="KW-0325">Glycoprotein</keyword>
<dbReference type="PANTHER" id="PTHR19282:SF216">
    <property type="entry name" value="TETRASPANIN-1"/>
    <property type="match status" value="1"/>
</dbReference>
<feature type="region of interest" description="Disordered" evidence="7">
    <location>
        <begin position="1"/>
        <end position="26"/>
    </location>
</feature>
<evidence type="ECO:0000256" key="7">
    <source>
        <dbReference type="SAM" id="MobiDB-lite"/>
    </source>
</evidence>
<dbReference type="PRINTS" id="PR00259">
    <property type="entry name" value="TMFOUR"/>
</dbReference>
<evidence type="ECO:0000313" key="11">
    <source>
        <dbReference type="Proteomes" id="UP001460270"/>
    </source>
</evidence>
<gene>
    <name evidence="10" type="ORF">WMY93_032108</name>
</gene>
<evidence type="ECO:0000256" key="8">
    <source>
        <dbReference type="SAM" id="Phobius"/>
    </source>
</evidence>
<evidence type="ECO:0000256" key="6">
    <source>
        <dbReference type="ARBA" id="ARBA00023180"/>
    </source>
</evidence>
<dbReference type="AlphaFoldDB" id="A0AAW0MDI9"/>
<keyword evidence="2 8" id="KW-0812">Transmembrane</keyword>
<evidence type="ECO:0000256" key="5">
    <source>
        <dbReference type="ARBA" id="ARBA00023136"/>
    </source>
</evidence>
<feature type="compositionally biased region" description="Basic and acidic residues" evidence="7">
    <location>
        <begin position="217"/>
        <end position="228"/>
    </location>
</feature>
<feature type="compositionally biased region" description="Basic and acidic residues" evidence="7">
    <location>
        <begin position="1"/>
        <end position="21"/>
    </location>
</feature>
<feature type="transmembrane region" description="Helical" evidence="8">
    <location>
        <begin position="346"/>
        <end position="367"/>
    </location>
</feature>
<dbReference type="GO" id="GO:0012505">
    <property type="term" value="C:endomembrane system"/>
    <property type="evidence" value="ECO:0007669"/>
    <property type="project" value="UniProtKB-SubCell"/>
</dbReference>
<keyword evidence="4 8" id="KW-1133">Transmembrane helix</keyword>
<feature type="transmembrane region" description="Helical" evidence="8">
    <location>
        <begin position="379"/>
        <end position="404"/>
    </location>
</feature>
<dbReference type="GO" id="GO:0006260">
    <property type="term" value="P:DNA replication"/>
    <property type="evidence" value="ECO:0007669"/>
    <property type="project" value="UniProtKB-KW"/>
</dbReference>
<dbReference type="GO" id="GO:0005886">
    <property type="term" value="C:plasma membrane"/>
    <property type="evidence" value="ECO:0007669"/>
    <property type="project" value="TreeGrafter"/>
</dbReference>
<feature type="domain" description="Cdc6 C-terminal" evidence="9">
    <location>
        <begin position="120"/>
        <end position="170"/>
    </location>
</feature>
<keyword evidence="3" id="KW-0235">DNA replication</keyword>
<dbReference type="Pfam" id="PF00335">
    <property type="entry name" value="Tetraspanin"/>
    <property type="match status" value="1"/>
</dbReference>
<comment type="caution">
    <text evidence="10">The sequence shown here is derived from an EMBL/GenBank/DDBJ whole genome shotgun (WGS) entry which is preliminary data.</text>
</comment>
<evidence type="ECO:0000259" key="9">
    <source>
        <dbReference type="Pfam" id="PF09079"/>
    </source>
</evidence>
<evidence type="ECO:0000256" key="1">
    <source>
        <dbReference type="ARBA" id="ARBA00004127"/>
    </source>
</evidence>
<keyword evidence="11" id="KW-1185">Reference proteome</keyword>
<dbReference type="InterPro" id="IPR015163">
    <property type="entry name" value="Cdc6_C"/>
</dbReference>
<organism evidence="10 11">
    <name type="scientific">Mugilogobius chulae</name>
    <name type="common">yellowstripe goby</name>
    <dbReference type="NCBI Taxonomy" id="88201"/>
    <lineage>
        <taxon>Eukaryota</taxon>
        <taxon>Metazoa</taxon>
        <taxon>Chordata</taxon>
        <taxon>Craniata</taxon>
        <taxon>Vertebrata</taxon>
        <taxon>Euteleostomi</taxon>
        <taxon>Actinopterygii</taxon>
        <taxon>Neopterygii</taxon>
        <taxon>Teleostei</taxon>
        <taxon>Neoteleostei</taxon>
        <taxon>Acanthomorphata</taxon>
        <taxon>Gobiaria</taxon>
        <taxon>Gobiiformes</taxon>
        <taxon>Gobioidei</taxon>
        <taxon>Gobiidae</taxon>
        <taxon>Gobionellinae</taxon>
        <taxon>Mugilogobius</taxon>
    </lineage>
</organism>
<dbReference type="EMBL" id="JBBPFD010000715">
    <property type="protein sequence ID" value="KAK7877185.1"/>
    <property type="molecule type" value="Genomic_DNA"/>
</dbReference>
<accession>A0AAW0MDI9</accession>